<organism evidence="3">
    <name type="scientific">Candidatus Tisiphia endosymbiont of Sergentomyia squamirostris</name>
    <dbReference type="NCBI Taxonomy" id="3113639"/>
    <lineage>
        <taxon>Bacteria</taxon>
        <taxon>Pseudomonadati</taxon>
        <taxon>Pseudomonadota</taxon>
        <taxon>Alphaproteobacteria</taxon>
        <taxon>Rickettsiales</taxon>
        <taxon>Rickettsiaceae</taxon>
        <taxon>Rickettsieae</taxon>
        <taxon>Candidatus Tisiphia</taxon>
    </lineage>
</organism>
<accession>A0AAT9G7J2</accession>
<reference evidence="3" key="1">
    <citation type="submission" date="2024-01" db="EMBL/GenBank/DDBJ databases">
        <title>Sequencing the genomes of a sandfly, Sergentomyia squamirostris, and its two endosymbionts.</title>
        <authorList>
            <person name="Itokawa K."/>
            <person name="Sanjoba C."/>
        </authorList>
    </citation>
    <scope>NUCLEOTIDE SEQUENCE</scope>
    <source>
        <strain evidence="3">RiSSQ</strain>
    </source>
</reference>
<proteinExistence type="predicted"/>
<feature type="compositionally biased region" description="Polar residues" evidence="2">
    <location>
        <begin position="344"/>
        <end position="354"/>
    </location>
</feature>
<dbReference type="AlphaFoldDB" id="A0AAT9G7J2"/>
<feature type="region of interest" description="Disordered" evidence="2">
    <location>
        <begin position="336"/>
        <end position="368"/>
    </location>
</feature>
<evidence type="ECO:0000313" key="3">
    <source>
        <dbReference type="EMBL" id="BFD45759.1"/>
    </source>
</evidence>
<dbReference type="EMBL" id="AP029170">
    <property type="protein sequence ID" value="BFD45759.1"/>
    <property type="molecule type" value="Genomic_DNA"/>
</dbReference>
<feature type="coiled-coil region" evidence="1">
    <location>
        <begin position="157"/>
        <end position="199"/>
    </location>
</feature>
<feature type="compositionally biased region" description="Basic and acidic residues" evidence="2">
    <location>
        <begin position="355"/>
        <end position="368"/>
    </location>
</feature>
<evidence type="ECO:0000256" key="2">
    <source>
        <dbReference type="SAM" id="MobiDB-lite"/>
    </source>
</evidence>
<gene>
    <name evidence="3" type="ORF">DMENIID0002_04050</name>
</gene>
<sequence length="368" mass="42414">MTNDLDNDASKRNFIKKEYEKLEGRVRNATSRTQLALIIADAGSLALMASQLGIDIGILELIATAVSKTLDYETNEQIQVVDFNEGIRLAKEQEKIDREHKVQGIYKAFDSFYDDSLNRQRKDNESLHEIFEATKAGRKLTEEEKQKFSKTPEQIKEENARSKHMRLTKKLAKIEREHHSNEIKKIEECEEQVKHLSENHPERVLLANQKKHHEGYRNLVNKKIDQYKAYKQGIKQQAYNICLNKELAENNRCNEDAAQFWEEVFHKIYDVTPEEMAKKLTPMVKQPQTFITSPPSKARSAFSSRSLAVPVSQQELDTKQIISDYKLGKHMGILSGKENKDTQLQRTNSINLNNPKDKDTSKGRGGRD</sequence>
<evidence type="ECO:0000256" key="1">
    <source>
        <dbReference type="SAM" id="Coils"/>
    </source>
</evidence>
<keyword evidence="1" id="KW-0175">Coiled coil</keyword>
<protein>
    <submittedName>
        <fullName evidence="3">Uncharacterized protein</fullName>
    </submittedName>
</protein>
<name>A0AAT9G7J2_9RICK</name>